<proteinExistence type="inferred from homology"/>
<keyword evidence="2 4" id="KW-0560">Oxidoreductase</keyword>
<evidence type="ECO:0000256" key="3">
    <source>
        <dbReference type="PROSITE-ProRule" id="PRU10007"/>
    </source>
</evidence>
<evidence type="ECO:0000259" key="5">
    <source>
        <dbReference type="Pfam" id="PF00171"/>
    </source>
</evidence>
<comment type="similarity">
    <text evidence="1 4">Belongs to the aldehyde dehydrogenase family.</text>
</comment>
<dbReference type="InterPro" id="IPR016162">
    <property type="entry name" value="Ald_DH_N"/>
</dbReference>
<dbReference type="KEGG" id="lha:LHA_0256"/>
<dbReference type="FunFam" id="3.40.605.10:FF:000007">
    <property type="entry name" value="NAD/NADP-dependent betaine aldehyde dehydrogenase"/>
    <property type="match status" value="1"/>
</dbReference>
<feature type="active site" evidence="3">
    <location>
        <position position="249"/>
    </location>
</feature>
<dbReference type="PROSITE" id="PS00687">
    <property type="entry name" value="ALDEHYDE_DEHYDR_GLU"/>
    <property type="match status" value="1"/>
</dbReference>
<accession>A0A0A8UKV2</accession>
<dbReference type="RefSeq" id="WP_045104913.1">
    <property type="nucleotide sequence ID" value="NZ_LN681225.1"/>
</dbReference>
<evidence type="ECO:0000256" key="1">
    <source>
        <dbReference type="ARBA" id="ARBA00009986"/>
    </source>
</evidence>
<dbReference type="HOGENOM" id="CLU_005391_0_0_6"/>
<reference evidence="7" key="1">
    <citation type="submission" date="2014-09" db="EMBL/GenBank/DDBJ databases">
        <authorList>
            <person name="Gomez-Valero L."/>
        </authorList>
    </citation>
    <scope>NUCLEOTIDE SEQUENCE [LARGE SCALE GENOMIC DNA]</scope>
    <source>
        <strain evidence="7">ATCC35250</strain>
    </source>
</reference>
<dbReference type="AlphaFoldDB" id="A0A0A8UKV2"/>
<dbReference type="FunFam" id="3.40.309.10:FF:000012">
    <property type="entry name" value="Betaine aldehyde dehydrogenase"/>
    <property type="match status" value="1"/>
</dbReference>
<dbReference type="Pfam" id="PF00171">
    <property type="entry name" value="Aldedh"/>
    <property type="match status" value="1"/>
</dbReference>
<protein>
    <submittedName>
        <fullName evidence="6">Betaine aldehyde dehydrogenase</fullName>
        <ecNumber evidence="6">1.2.1.8</ecNumber>
    </submittedName>
</protein>
<feature type="domain" description="Aldehyde dehydrogenase" evidence="5">
    <location>
        <begin position="14"/>
        <end position="476"/>
    </location>
</feature>
<dbReference type="EC" id="1.2.1.8" evidence="6"/>
<dbReference type="OrthoDB" id="9812625at2"/>
<dbReference type="Gene3D" id="3.40.309.10">
    <property type="entry name" value="Aldehyde Dehydrogenase, Chain A, domain 2"/>
    <property type="match status" value="1"/>
</dbReference>
<dbReference type="InterPro" id="IPR016160">
    <property type="entry name" value="Ald_DH_CS_CYS"/>
</dbReference>
<evidence type="ECO:0000256" key="4">
    <source>
        <dbReference type="RuleBase" id="RU003345"/>
    </source>
</evidence>
<dbReference type="SUPFAM" id="SSF53720">
    <property type="entry name" value="ALDH-like"/>
    <property type="match status" value="1"/>
</dbReference>
<dbReference type="PATRIC" id="fig|449.7.peg.961"/>
<dbReference type="EMBL" id="LN681225">
    <property type="protein sequence ID" value="CEK09368.1"/>
    <property type="molecule type" value="Genomic_DNA"/>
</dbReference>
<evidence type="ECO:0000313" key="6">
    <source>
        <dbReference type="EMBL" id="CEK09368.1"/>
    </source>
</evidence>
<dbReference type="CDD" id="cd07119">
    <property type="entry name" value="ALDH_BADH-GbsA"/>
    <property type="match status" value="1"/>
</dbReference>
<dbReference type="PANTHER" id="PTHR11699">
    <property type="entry name" value="ALDEHYDE DEHYDROGENASE-RELATED"/>
    <property type="match status" value="1"/>
</dbReference>
<name>A0A0A8UKV2_LEGHA</name>
<dbReference type="GO" id="GO:0008802">
    <property type="term" value="F:betaine-aldehyde dehydrogenase (NAD+) activity"/>
    <property type="evidence" value="ECO:0007669"/>
    <property type="project" value="UniProtKB-EC"/>
</dbReference>
<dbReference type="InterPro" id="IPR029510">
    <property type="entry name" value="Ald_DH_CS_GLU"/>
</dbReference>
<sequence length="488" mass="52981">MKRYEMYIDGKFTSAQNGATRDIIDPGNGKLIATVPESSKEDVVVAIKAARKAFDAGEWRKTSALDRSKLLFKVADLIRANAKMLAELETRNCGKPLAEAEYDVVDAANCFEFYAGLATKIHGETMSVPANSFSYVVREPIGVCGQIIPWNFPLLMAAWKLAPALAAGNTVILKPSELTPLTALELVKLIDQCGFPAGVVNLVTGPGVGVGEELSTNAMVDKVAFTGGTVTGKKIMQAATGNLKRISLELGGKNPNIVFADCDLEMAIDGALFGAFANQGEVCSAGSRLIVERSIHQKIVTGMLEKIPNIKLGHGLDEGVKMGPLVSRTHLEKIEHYIKIGIDEGAKLICGGKRPTGEAYEKGYFFEPTIFDEVKPAMRIAREEIFGPVLAVIPFDTEEEAIQIANDTEYGLAAAVWTKDLARAHRVTAQIRAGILWVNHYHPTHNEMPWGGYKQSGSGRELGLYGIESYLEIKQVNINLDNAPIGWY</sequence>
<dbReference type="Gene3D" id="3.40.605.10">
    <property type="entry name" value="Aldehyde Dehydrogenase, Chain A, domain 1"/>
    <property type="match status" value="1"/>
</dbReference>
<dbReference type="InterPro" id="IPR015590">
    <property type="entry name" value="Aldehyde_DH_dom"/>
</dbReference>
<dbReference type="STRING" id="449.LHA_0256"/>
<organism evidence="6 7">
    <name type="scientific">Legionella hackeliae</name>
    <dbReference type="NCBI Taxonomy" id="449"/>
    <lineage>
        <taxon>Bacteria</taxon>
        <taxon>Pseudomonadati</taxon>
        <taxon>Pseudomonadota</taxon>
        <taxon>Gammaproteobacteria</taxon>
        <taxon>Legionellales</taxon>
        <taxon>Legionellaceae</taxon>
        <taxon>Legionella</taxon>
    </lineage>
</organism>
<gene>
    <name evidence="6" type="primary">gbsA</name>
    <name evidence="6" type="ORF">LHA_0256</name>
</gene>
<dbReference type="InterPro" id="IPR016163">
    <property type="entry name" value="Ald_DH_C"/>
</dbReference>
<dbReference type="Proteomes" id="UP000032803">
    <property type="component" value="Chromosome I"/>
</dbReference>
<evidence type="ECO:0000313" key="7">
    <source>
        <dbReference type="Proteomes" id="UP000032803"/>
    </source>
</evidence>
<evidence type="ECO:0000256" key="2">
    <source>
        <dbReference type="ARBA" id="ARBA00023002"/>
    </source>
</evidence>
<dbReference type="InterPro" id="IPR016161">
    <property type="entry name" value="Ald_DH/histidinol_DH"/>
</dbReference>
<keyword evidence="7" id="KW-1185">Reference proteome</keyword>
<dbReference type="PROSITE" id="PS00070">
    <property type="entry name" value="ALDEHYDE_DEHYDR_CYS"/>
    <property type="match status" value="1"/>
</dbReference>